<keyword evidence="3" id="KW-1133">Transmembrane helix</keyword>
<dbReference type="PROSITE" id="PS00109">
    <property type="entry name" value="PROTEIN_KINASE_TYR"/>
    <property type="match status" value="1"/>
</dbReference>
<protein>
    <submittedName>
        <fullName evidence="5">Serine/threonine protein kinase</fullName>
    </submittedName>
</protein>
<feature type="domain" description="Protein kinase" evidence="4">
    <location>
        <begin position="1"/>
        <end position="268"/>
    </location>
</feature>
<keyword evidence="2" id="KW-0067">ATP-binding</keyword>
<dbReference type="InterPro" id="IPR011009">
    <property type="entry name" value="Kinase-like_dom_sf"/>
</dbReference>
<evidence type="ECO:0000256" key="3">
    <source>
        <dbReference type="SAM" id="Phobius"/>
    </source>
</evidence>
<keyword evidence="1" id="KW-0547">Nucleotide-binding</keyword>
<dbReference type="EMBL" id="CP039381">
    <property type="protein sequence ID" value="QCT06629.1"/>
    <property type="molecule type" value="Genomic_DNA"/>
</dbReference>
<dbReference type="GO" id="GO:0004674">
    <property type="term" value="F:protein serine/threonine kinase activity"/>
    <property type="evidence" value="ECO:0007669"/>
    <property type="project" value="UniProtKB-KW"/>
</dbReference>
<dbReference type="GO" id="GO:0005737">
    <property type="term" value="C:cytoplasm"/>
    <property type="evidence" value="ECO:0007669"/>
    <property type="project" value="TreeGrafter"/>
</dbReference>
<dbReference type="PROSITE" id="PS50011">
    <property type="entry name" value="PROTEIN_KINASE_DOM"/>
    <property type="match status" value="1"/>
</dbReference>
<keyword evidence="5" id="KW-0418">Kinase</keyword>
<feature type="transmembrane region" description="Helical" evidence="3">
    <location>
        <begin position="324"/>
        <end position="343"/>
    </location>
</feature>
<accession>A0A4P8XWW8</accession>
<dbReference type="OrthoDB" id="9788659at2"/>
<dbReference type="GO" id="GO:0035556">
    <property type="term" value="P:intracellular signal transduction"/>
    <property type="evidence" value="ECO:0007669"/>
    <property type="project" value="TreeGrafter"/>
</dbReference>
<dbReference type="Gene3D" id="1.10.510.10">
    <property type="entry name" value="Transferase(Phosphotransferase) domain 1"/>
    <property type="match status" value="1"/>
</dbReference>
<gene>
    <name evidence="5" type="ORF">E5Z56_04290</name>
</gene>
<dbReference type="PANTHER" id="PTHR24346">
    <property type="entry name" value="MAP/MICROTUBULE AFFINITY-REGULATING KINASE"/>
    <property type="match status" value="1"/>
</dbReference>
<dbReference type="CDD" id="cd14014">
    <property type="entry name" value="STKc_PknB_like"/>
    <property type="match status" value="1"/>
</dbReference>
<evidence type="ECO:0000313" key="6">
    <source>
        <dbReference type="Proteomes" id="UP000301475"/>
    </source>
</evidence>
<dbReference type="InterPro" id="IPR000719">
    <property type="entry name" value="Prot_kinase_dom"/>
</dbReference>
<dbReference type="AlphaFoldDB" id="A0A4P8XWW8"/>
<keyword evidence="5" id="KW-0723">Serine/threonine-protein kinase</keyword>
<reference evidence="5 6" key="1">
    <citation type="submission" date="2019-04" db="EMBL/GenBank/DDBJ databases">
        <authorList>
            <person name="Embree M."/>
            <person name="Gaffney J.R."/>
        </authorList>
    </citation>
    <scope>NUCLEOTIDE SEQUENCE [LARGE SCALE GENOMIC DNA]</scope>
    <source>
        <strain evidence="5 6">JE7A12</strain>
    </source>
</reference>
<dbReference type="RefSeq" id="WP_138156688.1">
    <property type="nucleotide sequence ID" value="NZ_CP039381.1"/>
</dbReference>
<dbReference type="KEGG" id="ruj:E5Z56_04290"/>
<evidence type="ECO:0000256" key="2">
    <source>
        <dbReference type="ARBA" id="ARBA00022840"/>
    </source>
</evidence>
<organism evidence="5 6">
    <name type="scientific">Ruminococcus bovis</name>
    <dbReference type="NCBI Taxonomy" id="2564099"/>
    <lineage>
        <taxon>Bacteria</taxon>
        <taxon>Bacillati</taxon>
        <taxon>Bacillota</taxon>
        <taxon>Clostridia</taxon>
        <taxon>Eubacteriales</taxon>
        <taxon>Oscillospiraceae</taxon>
        <taxon>Ruminococcus</taxon>
    </lineage>
</organism>
<dbReference type="GO" id="GO:0005524">
    <property type="term" value="F:ATP binding"/>
    <property type="evidence" value="ECO:0007669"/>
    <property type="project" value="UniProtKB-KW"/>
</dbReference>
<dbReference type="SMART" id="SM00220">
    <property type="entry name" value="S_TKc"/>
    <property type="match status" value="1"/>
</dbReference>
<keyword evidence="5" id="KW-0808">Transferase</keyword>
<keyword evidence="3" id="KW-0472">Membrane</keyword>
<dbReference type="Proteomes" id="UP000301475">
    <property type="component" value="Chromosome"/>
</dbReference>
<dbReference type="PANTHER" id="PTHR24346:SF30">
    <property type="entry name" value="MATERNAL EMBRYONIC LEUCINE ZIPPER KINASE"/>
    <property type="match status" value="1"/>
</dbReference>
<sequence length="346" mass="39400">MDKSKLLLWQFREIGQINKNTVVVYNDYLKRQMILKILPRQDLPVLKDIMKIKHPNLMEIYDVMDDGINCNCLCEFVFGSNLDKIVYTKMGVDPKTAEKWMLQLCSGVESLHNRNIIHRDITPNNVMVDYEGNIKLIDFNISRERKQSASRDTTVMGTAGYASPEQFGFTQTGFGADIYAMGVLLNFMLTGKMPNEKLCSGKYASIVKKATQIKEEDRYTNVYQMELALQGNGNEKLSFADKFLLNLPGFRSNKTSHKIIAIIGYVFYLFISYNGFISCLNTGDFRSFINLCISWTLVPYICFFDVGNISRFLGKGTQKSKKTLLKIIGVALMVIIPNLTLLLDKV</sequence>
<evidence type="ECO:0000313" key="5">
    <source>
        <dbReference type="EMBL" id="QCT06629.1"/>
    </source>
</evidence>
<keyword evidence="6" id="KW-1185">Reference proteome</keyword>
<dbReference type="InterPro" id="IPR008266">
    <property type="entry name" value="Tyr_kinase_AS"/>
</dbReference>
<name>A0A4P8XWW8_9FIRM</name>
<keyword evidence="3" id="KW-0812">Transmembrane</keyword>
<evidence type="ECO:0000256" key="1">
    <source>
        <dbReference type="ARBA" id="ARBA00022741"/>
    </source>
</evidence>
<feature type="transmembrane region" description="Helical" evidence="3">
    <location>
        <begin position="288"/>
        <end position="312"/>
    </location>
</feature>
<evidence type="ECO:0000259" key="4">
    <source>
        <dbReference type="PROSITE" id="PS50011"/>
    </source>
</evidence>
<dbReference type="SUPFAM" id="SSF56112">
    <property type="entry name" value="Protein kinase-like (PK-like)"/>
    <property type="match status" value="1"/>
</dbReference>
<feature type="transmembrane region" description="Helical" evidence="3">
    <location>
        <begin position="259"/>
        <end position="276"/>
    </location>
</feature>
<proteinExistence type="predicted"/>
<dbReference type="Pfam" id="PF00069">
    <property type="entry name" value="Pkinase"/>
    <property type="match status" value="1"/>
</dbReference>